<organism evidence="2 3">
    <name type="scientific">Jeotgalicoccus saudimassiliensis</name>
    <dbReference type="NCBI Taxonomy" id="1461582"/>
    <lineage>
        <taxon>Bacteria</taxon>
        <taxon>Bacillati</taxon>
        <taxon>Bacillota</taxon>
        <taxon>Bacilli</taxon>
        <taxon>Bacillales</taxon>
        <taxon>Staphylococcaceae</taxon>
        <taxon>Jeotgalicoccus</taxon>
    </lineage>
</organism>
<keyword evidence="1" id="KW-0812">Transmembrane</keyword>
<name>A0A078MEL6_9STAP</name>
<dbReference type="EMBL" id="CCSE01000001">
    <property type="protein sequence ID" value="CEA03897.1"/>
    <property type="molecule type" value="Genomic_DNA"/>
</dbReference>
<dbReference type="RefSeq" id="WP_035811290.1">
    <property type="nucleotide sequence ID" value="NZ_CCSE01000001.1"/>
</dbReference>
<dbReference type="HOGENOM" id="CLU_2788312_0_0_9"/>
<protein>
    <submittedName>
        <fullName evidence="2">Uncharacterized protein</fullName>
    </submittedName>
</protein>
<sequence>MTAYRHRDFNSVYRFMAAGAVIGIILGIITGLIFGHTAFWILAGLALGISGGAAVEGSLHRPTHNKEG</sequence>
<dbReference type="AlphaFoldDB" id="A0A078MEL6"/>
<dbReference type="Proteomes" id="UP000044136">
    <property type="component" value="Unassembled WGS sequence"/>
</dbReference>
<reference evidence="2 3" key="1">
    <citation type="submission" date="2014-07" db="EMBL/GenBank/DDBJ databases">
        <authorList>
            <person name="Urmite Genomes Urmite Genomes"/>
        </authorList>
    </citation>
    <scope>NUCLEOTIDE SEQUENCE [LARGE SCALE GENOMIC DNA]</scope>
    <source>
        <strain evidence="2 3">13MG44_air</strain>
    </source>
</reference>
<gene>
    <name evidence="2" type="ORF">BN1048_02247</name>
</gene>
<feature type="transmembrane region" description="Helical" evidence="1">
    <location>
        <begin position="39"/>
        <end position="59"/>
    </location>
</feature>
<keyword evidence="1" id="KW-0472">Membrane</keyword>
<evidence type="ECO:0000256" key="1">
    <source>
        <dbReference type="SAM" id="Phobius"/>
    </source>
</evidence>
<accession>A0A078MEL6</accession>
<keyword evidence="1" id="KW-1133">Transmembrane helix</keyword>
<evidence type="ECO:0000313" key="2">
    <source>
        <dbReference type="EMBL" id="CEA03897.1"/>
    </source>
</evidence>
<dbReference type="STRING" id="1461582.BN1048_02247"/>
<feature type="transmembrane region" description="Helical" evidence="1">
    <location>
        <begin position="12"/>
        <end position="33"/>
    </location>
</feature>
<proteinExistence type="predicted"/>
<evidence type="ECO:0000313" key="3">
    <source>
        <dbReference type="Proteomes" id="UP000044136"/>
    </source>
</evidence>
<keyword evidence="3" id="KW-1185">Reference proteome</keyword>